<accession>A0A8K0V8A9</accession>
<gene>
    <name evidence="1" type="ORF">JJB97_15760</name>
</gene>
<proteinExistence type="predicted"/>
<evidence type="ECO:0000313" key="2">
    <source>
        <dbReference type="Proteomes" id="UP000659047"/>
    </source>
</evidence>
<comment type="caution">
    <text evidence="1">The sequence shown here is derived from an EMBL/GenBank/DDBJ whole genome shotgun (WGS) entry which is preliminary data.</text>
</comment>
<reference evidence="1" key="1">
    <citation type="submission" date="2021-01" db="EMBL/GenBank/DDBJ databases">
        <title>Intestinitalea alba gen. nov., sp. nov., a novel genus of the family Enterobacteriaceae, isolated from the gut of the plastic-eating mealworm Tenebrio molitor L.</title>
        <authorList>
            <person name="Yang Y."/>
        </authorList>
    </citation>
    <scope>NUCLEOTIDE SEQUENCE</scope>
    <source>
        <strain evidence="1">BIT-L3</strain>
    </source>
</reference>
<dbReference type="Proteomes" id="UP000659047">
    <property type="component" value="Unassembled WGS sequence"/>
</dbReference>
<dbReference type="EMBL" id="JAEPBH010000052">
    <property type="protein sequence ID" value="MBK4716759.1"/>
    <property type="molecule type" value="Genomic_DNA"/>
</dbReference>
<dbReference type="RefSeq" id="WP_238715012.1">
    <property type="nucleotide sequence ID" value="NZ_JAEPBH010000052.1"/>
</dbReference>
<dbReference type="AlphaFoldDB" id="A0A8K0V8A9"/>
<sequence length="209" mass="23935">MNNSLTIPGELIDSKERTASAPAFYLNLLKYNPLFRQPYAKPISHCHNDLRLLTNPNLSQTGWMKVNKNKENQSIDVRLLTTKKEKPRFLFLCQQSVVIDTMTFNFTLTITYTQTGARTVGLTHFYTVALGFFYSPFIVLLSFSEYCAAGVTPLHNTGFVTRATPHNLRSGKPPLHSVKQSIWFFYMHQINPLTLHGYFLYKIAFFVIG</sequence>
<protein>
    <submittedName>
        <fullName evidence="1">Uncharacterized protein</fullName>
    </submittedName>
</protein>
<evidence type="ECO:0000313" key="1">
    <source>
        <dbReference type="EMBL" id="MBK4716759.1"/>
    </source>
</evidence>
<name>A0A8K0V8A9_9ENTR</name>
<organism evidence="1 2">
    <name type="scientific">Tenebrionibacter intestinalis</name>
    <dbReference type="NCBI Taxonomy" id="2799638"/>
    <lineage>
        <taxon>Bacteria</taxon>
        <taxon>Pseudomonadati</taxon>
        <taxon>Pseudomonadota</taxon>
        <taxon>Gammaproteobacteria</taxon>
        <taxon>Enterobacterales</taxon>
        <taxon>Enterobacteriaceae</taxon>
        <taxon>Tenebrionibacter/Tenebrionicola group</taxon>
        <taxon>Tenebrionibacter</taxon>
    </lineage>
</organism>
<keyword evidence="2" id="KW-1185">Reference proteome</keyword>